<protein>
    <submittedName>
        <fullName evidence="1">Uncharacterized protein</fullName>
    </submittedName>
</protein>
<evidence type="ECO:0000313" key="2">
    <source>
        <dbReference type="Proteomes" id="UP001379533"/>
    </source>
</evidence>
<dbReference type="EMBL" id="CP089982">
    <property type="protein sequence ID" value="WXA91705.1"/>
    <property type="molecule type" value="Genomic_DNA"/>
</dbReference>
<accession>A0ABZ2K2D0</accession>
<dbReference type="RefSeq" id="WP_394842327.1">
    <property type="nucleotide sequence ID" value="NZ_CP089982.1"/>
</dbReference>
<dbReference type="Proteomes" id="UP001379533">
    <property type="component" value="Chromosome"/>
</dbReference>
<sequence>MTASALAPSLFPIARVVHDLEDTFTFHFDMSRTPLRFLPGQFNMLYAFGAGEVAISISGNPATPEIGHGPGVDRRLRLWSRGDDALCRARARADATLLGRTGFGIRSLEVEP</sequence>
<gene>
    <name evidence="1" type="ORF">LZC95_35295</name>
</gene>
<dbReference type="SUPFAM" id="SSF63380">
    <property type="entry name" value="Riboflavin synthase domain-like"/>
    <property type="match status" value="1"/>
</dbReference>
<evidence type="ECO:0000313" key="1">
    <source>
        <dbReference type="EMBL" id="WXA91705.1"/>
    </source>
</evidence>
<keyword evidence="2" id="KW-1185">Reference proteome</keyword>
<organism evidence="1 2">
    <name type="scientific">Pendulispora brunnea</name>
    <dbReference type="NCBI Taxonomy" id="2905690"/>
    <lineage>
        <taxon>Bacteria</taxon>
        <taxon>Pseudomonadati</taxon>
        <taxon>Myxococcota</taxon>
        <taxon>Myxococcia</taxon>
        <taxon>Myxococcales</taxon>
        <taxon>Sorangiineae</taxon>
        <taxon>Pendulisporaceae</taxon>
        <taxon>Pendulispora</taxon>
    </lineage>
</organism>
<proteinExistence type="predicted"/>
<dbReference type="InterPro" id="IPR017938">
    <property type="entry name" value="Riboflavin_synthase-like_b-brl"/>
</dbReference>
<name>A0ABZ2K2D0_9BACT</name>
<reference evidence="1 2" key="1">
    <citation type="submission" date="2021-12" db="EMBL/GenBank/DDBJ databases">
        <title>Discovery of the Pendulisporaceae a myxobacterial family with distinct sporulation behavior and unique specialized metabolism.</title>
        <authorList>
            <person name="Garcia R."/>
            <person name="Popoff A."/>
            <person name="Bader C.D."/>
            <person name="Loehr J."/>
            <person name="Walesch S."/>
            <person name="Walt C."/>
            <person name="Boldt J."/>
            <person name="Bunk B."/>
            <person name="Haeckl F.J.F.P.J."/>
            <person name="Gunesch A.P."/>
            <person name="Birkelbach J."/>
            <person name="Nuebel U."/>
            <person name="Pietschmann T."/>
            <person name="Bach T."/>
            <person name="Mueller R."/>
        </authorList>
    </citation>
    <scope>NUCLEOTIDE SEQUENCE [LARGE SCALE GENOMIC DNA]</scope>
    <source>
        <strain evidence="1 2">MSr12523</strain>
    </source>
</reference>